<dbReference type="EMBL" id="WEGI01000012">
    <property type="protein sequence ID" value="MQY29887.1"/>
    <property type="molecule type" value="Genomic_DNA"/>
</dbReference>
<accession>A0A7K0DWI3</accession>
<evidence type="ECO:0000313" key="1">
    <source>
        <dbReference type="EMBL" id="MQY29887.1"/>
    </source>
</evidence>
<comment type="caution">
    <text evidence="1">The sequence shown here is derived from an EMBL/GenBank/DDBJ whole genome shotgun (WGS) entry which is preliminary data.</text>
</comment>
<sequence>MLHLHLPGVTRLRPERRVFAEAAFGARPGLAAAELPTPADALESWLRAVALGGQGRYAAARAAVADVHRRTADPVLRSLATSTEASLWRQLGWHVRAAGLDGRALVLVTGPRAEFAEDEFPAAEYSGNDLAHAGDFHRDAAVCDALTGLAADALGRADPMLADRLLERCQAPLQRLGTRSWRPRLRRHWVAAETALSSPLGAAAAPAALRHAEAAVDLAAAVPSVRHRVKSRLLLAAASTACGDLDRARALAAGVTAECREHGLLPLRWACAMLRTGLGDPADADAAATEAADCARALAERGGGLRTAPEIPGSLR</sequence>
<keyword evidence="2" id="KW-1185">Reference proteome</keyword>
<dbReference type="AlphaFoldDB" id="A0A7K0DWI3"/>
<dbReference type="Proteomes" id="UP000431401">
    <property type="component" value="Unassembled WGS sequence"/>
</dbReference>
<dbReference type="RefSeq" id="WP_319943599.1">
    <property type="nucleotide sequence ID" value="NZ_WEGI01000012.1"/>
</dbReference>
<evidence type="ECO:0000313" key="2">
    <source>
        <dbReference type="Proteomes" id="UP000431401"/>
    </source>
</evidence>
<reference evidence="1 2" key="1">
    <citation type="submission" date="2019-10" db="EMBL/GenBank/DDBJ databases">
        <title>Nocardia macrotermitis sp. nov. and Nocardia aurantia sp. nov., isolated from the gut of fungus growing-termite Macrotermes natalensis.</title>
        <authorList>
            <person name="Benndorf R."/>
            <person name="Schwitalla J."/>
            <person name="Martin K."/>
            <person name="De Beer W."/>
            <person name="Kaster A.-K."/>
            <person name="Vollmers J."/>
            <person name="Poulsen M."/>
            <person name="Beemelmanns C."/>
        </authorList>
    </citation>
    <scope>NUCLEOTIDE SEQUENCE [LARGE SCALE GENOMIC DNA]</scope>
    <source>
        <strain evidence="1 2">RB56</strain>
    </source>
</reference>
<organism evidence="1 2">
    <name type="scientific">Nocardia aurantia</name>
    <dbReference type="NCBI Taxonomy" id="2585199"/>
    <lineage>
        <taxon>Bacteria</taxon>
        <taxon>Bacillati</taxon>
        <taxon>Actinomycetota</taxon>
        <taxon>Actinomycetes</taxon>
        <taxon>Mycobacteriales</taxon>
        <taxon>Nocardiaceae</taxon>
        <taxon>Nocardia</taxon>
    </lineage>
</organism>
<protein>
    <submittedName>
        <fullName evidence="1">Uncharacterized protein</fullName>
    </submittedName>
</protein>
<name>A0A7K0DWI3_9NOCA</name>
<gene>
    <name evidence="1" type="ORF">NRB56_54810</name>
</gene>
<proteinExistence type="predicted"/>